<keyword evidence="3" id="KW-0732">Signal</keyword>
<feature type="coiled-coil region" evidence="2">
    <location>
        <begin position="629"/>
        <end position="656"/>
    </location>
</feature>
<evidence type="ECO:0000259" key="4">
    <source>
        <dbReference type="Pfam" id="PF15739"/>
    </source>
</evidence>
<dbReference type="EMBL" id="CAJNNW010030774">
    <property type="protein sequence ID" value="CAE8704402.1"/>
    <property type="molecule type" value="Genomic_DNA"/>
</dbReference>
<dbReference type="Gene3D" id="3.30.70.1240">
    <property type="entry name" value="DOPA-like domains"/>
    <property type="match status" value="1"/>
</dbReference>
<feature type="domain" description="Translin-associated factor X-interacting protein 1 N-terminal" evidence="4">
    <location>
        <begin position="491"/>
        <end position="596"/>
    </location>
</feature>
<feature type="signal peptide" evidence="3">
    <location>
        <begin position="1"/>
        <end position="19"/>
    </location>
</feature>
<dbReference type="Pfam" id="PF15739">
    <property type="entry name" value="TSNAXIP1_N"/>
    <property type="match status" value="1"/>
</dbReference>
<protein>
    <recommendedName>
        <fullName evidence="4">Translin-associated factor X-interacting protein 1 N-terminal domain-containing protein</fullName>
    </recommendedName>
</protein>
<accession>A0A813KGX8</accession>
<sequence length="824" mass="90978">MASQLVMCFVAFLVWGVLGHGPDYEQSCENRTWTLDGGDLEVMSWHIHYLENVSDFARFREEFIAHFRHLFPASGDCPFGPNYASTTYPQMCRIPGLCDLAASSSCPFPVPQEHFSIPVQHVSEAWEFAQKIQGFVTLMLHANTGCQHDDHTKRIKWLPLPGQLSPGNDAMGFPCNRPGMGHPNADAPTIFHTPIRRSHATLASLCLSVQASYGVRGLKLHSGELHCGNMFRARDLQVAPSITHQHVTEGAYYVLVMLSIPGVSSSSKMLAQGGLTRQWIVGNIASADMCAGNFEHATTVSSYSPPDDNAGTITSVLLLFEQPAGPIEFQHPTSLAGVATTGEAWDPDSWNHRGFLRRPFHIPVSAPDVMNGLVQDGKKQSAMIKIGLPQLIGPARTLADVAQAGPAGPGDKFWSARGYAESMALKRTSGASKTPRGPLAQVAGAQFEVKSANASSINDRSGNIDSSQNSAMLSARGPGRGGMAQLIHWVEKELLIQGKSGPVPLADRVRIFAEAFGQAMDMLPEYRPLFLSVQREYEALINWLQEQLNSLAGVESRMKTMKIESLSFVGESTAKFQGEVAMLRQKLTAAEQQLDNFIVEKAQMFEHNKELKGQSEKDRWMAAESHTQNLDILSNLERMEKQVEVLRKQEREIYSESANLNQKVKDKDKRILTVEEQLNSERELSANMVQRDEHEALKVELKAVKLRCQELEDMYATKQKDYMSIVETYSRSIGQSIGGDEVPRPLTPRPTWTHCRGILDPDVARSSDKADIVQDLLVKMMTSARTQLAGYGLSTAAQKSNVFQNFARHALTAPLVAEPTADRP</sequence>
<proteinExistence type="predicted"/>
<feature type="chain" id="PRO_5032897995" description="Translin-associated factor X-interacting protein 1 N-terminal domain-containing protein" evidence="3">
    <location>
        <begin position="20"/>
        <end position="824"/>
    </location>
</feature>
<evidence type="ECO:0000313" key="5">
    <source>
        <dbReference type="EMBL" id="CAE8704402.1"/>
    </source>
</evidence>
<feature type="non-terminal residue" evidence="5">
    <location>
        <position position="1"/>
    </location>
</feature>
<evidence type="ECO:0000256" key="2">
    <source>
        <dbReference type="SAM" id="Coils"/>
    </source>
</evidence>
<evidence type="ECO:0000256" key="3">
    <source>
        <dbReference type="SAM" id="SignalP"/>
    </source>
</evidence>
<dbReference type="SUPFAM" id="SSF49777">
    <property type="entry name" value="PEBP-like"/>
    <property type="match status" value="1"/>
</dbReference>
<dbReference type="InterPro" id="IPR036610">
    <property type="entry name" value="PEBP-like_sf"/>
</dbReference>
<evidence type="ECO:0000256" key="1">
    <source>
        <dbReference type="ARBA" id="ARBA00023054"/>
    </source>
</evidence>
<feature type="coiled-coil region" evidence="2">
    <location>
        <begin position="573"/>
        <end position="600"/>
    </location>
</feature>
<comment type="caution">
    <text evidence="5">The sequence shown here is derived from an EMBL/GenBank/DDBJ whole genome shotgun (WGS) entry which is preliminary data.</text>
</comment>
<dbReference type="InterPro" id="IPR023389">
    <property type="entry name" value="DOPA-like_sf"/>
</dbReference>
<organism evidence="5 6">
    <name type="scientific">Polarella glacialis</name>
    <name type="common">Dinoflagellate</name>
    <dbReference type="NCBI Taxonomy" id="89957"/>
    <lineage>
        <taxon>Eukaryota</taxon>
        <taxon>Sar</taxon>
        <taxon>Alveolata</taxon>
        <taxon>Dinophyceae</taxon>
        <taxon>Suessiales</taxon>
        <taxon>Suessiaceae</taxon>
        <taxon>Polarella</taxon>
    </lineage>
</organism>
<evidence type="ECO:0000313" key="6">
    <source>
        <dbReference type="Proteomes" id="UP000626109"/>
    </source>
</evidence>
<keyword evidence="1 2" id="KW-0175">Coiled coil</keyword>
<dbReference type="InterPro" id="IPR032755">
    <property type="entry name" value="TSNAXIP1_N"/>
</dbReference>
<gene>
    <name evidence="5" type="ORF">PGLA2088_LOCUS33146</name>
</gene>
<feature type="coiled-coil region" evidence="2">
    <location>
        <begin position="694"/>
        <end position="721"/>
    </location>
</feature>
<reference evidence="5" key="1">
    <citation type="submission" date="2021-02" db="EMBL/GenBank/DDBJ databases">
        <authorList>
            <person name="Dougan E. K."/>
            <person name="Rhodes N."/>
            <person name="Thang M."/>
            <person name="Chan C."/>
        </authorList>
    </citation>
    <scope>NUCLEOTIDE SEQUENCE</scope>
</reference>
<dbReference type="Proteomes" id="UP000626109">
    <property type="component" value="Unassembled WGS sequence"/>
</dbReference>
<name>A0A813KGX8_POLGL</name>
<dbReference type="Gene3D" id="3.90.280.10">
    <property type="entry name" value="PEBP-like"/>
    <property type="match status" value="1"/>
</dbReference>
<dbReference type="AlphaFoldDB" id="A0A813KGX8"/>